<protein>
    <submittedName>
        <fullName evidence="2">Exonuclease</fullName>
    </submittedName>
</protein>
<dbReference type="InterPro" id="IPR051703">
    <property type="entry name" value="NF-kappa-B_Signaling_Reg"/>
</dbReference>
<dbReference type="SUPFAM" id="SSF52980">
    <property type="entry name" value="Restriction endonuclease-like"/>
    <property type="match status" value="1"/>
</dbReference>
<reference evidence="2 3" key="1">
    <citation type="submission" date="2017-06" db="EMBL/GenBank/DDBJ databases">
        <title>Draft genome of Bartonella tribocorum strain L103, isolated from a rodent in Laos.</title>
        <authorList>
            <person name="Hadjadj L."/>
            <person name="Jiyipong T."/>
            <person name="Morand S."/>
            <person name="Diene S.M."/>
            <person name="Rolain J.-M."/>
        </authorList>
    </citation>
    <scope>NUCLEOTIDE SEQUENCE [LARGE SCALE GENOMIC DNA]</scope>
    <source>
        <strain evidence="2 3">L103</strain>
    </source>
</reference>
<sequence>MEQRTAQWFQARLGKVTASNIYNVISKTAKGTPTSKYEDYKIKLITERLTEEVSQFYTTPAMQWGIEHEEDALKEYAFIYDTEVTGCGFIQHPTIKMAGASPDGFVGDDGLVEVKCPQSPNHLRFFIDDNIKPEYRAQMQFQMACTGRKWCDFISYDPRFTRQSTYLRMKIKRIHRDEEHIEQINQAVEAFLAEIEQEMQKILTKAA</sequence>
<dbReference type="Proteomes" id="UP000229839">
    <property type="component" value="Unassembled WGS sequence"/>
</dbReference>
<dbReference type="RefSeq" id="WP_100129128.1">
    <property type="nucleotide sequence ID" value="NZ_NJGE01000013.1"/>
</dbReference>
<dbReference type="EMBL" id="NJGE01000013">
    <property type="protein sequence ID" value="PIT68700.1"/>
    <property type="molecule type" value="Genomic_DNA"/>
</dbReference>
<evidence type="ECO:0000259" key="1">
    <source>
        <dbReference type="Pfam" id="PF09588"/>
    </source>
</evidence>
<dbReference type="PANTHER" id="PTHR46609">
    <property type="entry name" value="EXONUCLEASE, PHAGE-TYPE/RECB, C-TERMINAL DOMAIN-CONTAINING PROTEIN"/>
    <property type="match status" value="1"/>
</dbReference>
<accession>A0A2M6UR86</accession>
<keyword evidence="2" id="KW-0378">Hydrolase</keyword>
<feature type="domain" description="YqaJ viral recombinase" evidence="1">
    <location>
        <begin position="7"/>
        <end position="148"/>
    </location>
</feature>
<dbReference type="OrthoDB" id="1245848at2"/>
<name>A0A2M6UR86_9HYPH</name>
<organism evidence="2 3">
    <name type="scientific">Bartonella tribocorum</name>
    <dbReference type="NCBI Taxonomy" id="85701"/>
    <lineage>
        <taxon>Bacteria</taxon>
        <taxon>Pseudomonadati</taxon>
        <taxon>Pseudomonadota</taxon>
        <taxon>Alphaproteobacteria</taxon>
        <taxon>Hyphomicrobiales</taxon>
        <taxon>Bartonellaceae</taxon>
        <taxon>Bartonella</taxon>
    </lineage>
</organism>
<dbReference type="InterPro" id="IPR011604">
    <property type="entry name" value="PDDEXK-like_dom_sf"/>
</dbReference>
<dbReference type="InterPro" id="IPR019080">
    <property type="entry name" value="YqaJ_viral_recombinase"/>
</dbReference>
<dbReference type="Pfam" id="PF09588">
    <property type="entry name" value="YqaJ"/>
    <property type="match status" value="1"/>
</dbReference>
<proteinExistence type="predicted"/>
<dbReference type="AlphaFoldDB" id="A0A2M6UR86"/>
<comment type="caution">
    <text evidence="2">The sequence shown here is derived from an EMBL/GenBank/DDBJ whole genome shotgun (WGS) entry which is preliminary data.</text>
</comment>
<dbReference type="NCBIfam" id="TIGR03033">
    <property type="entry name" value="phage_rel_nuc"/>
    <property type="match status" value="1"/>
</dbReference>
<dbReference type="Gene3D" id="3.90.320.10">
    <property type="match status" value="1"/>
</dbReference>
<dbReference type="CDD" id="cd22343">
    <property type="entry name" value="PDDEXK_lambda_exonuclease-like"/>
    <property type="match status" value="1"/>
</dbReference>
<gene>
    <name evidence="2" type="ORF">CER18_05805</name>
</gene>
<dbReference type="InterPro" id="IPR017482">
    <property type="entry name" value="Lambda-type_endonuclease"/>
</dbReference>
<dbReference type="InterPro" id="IPR011335">
    <property type="entry name" value="Restrct_endonuc-II-like"/>
</dbReference>
<dbReference type="PANTHER" id="PTHR46609:SF8">
    <property type="entry name" value="YQAJ VIRAL RECOMBINASE DOMAIN-CONTAINING PROTEIN"/>
    <property type="match status" value="1"/>
</dbReference>
<evidence type="ECO:0000313" key="2">
    <source>
        <dbReference type="EMBL" id="PIT68700.1"/>
    </source>
</evidence>
<dbReference type="GO" id="GO:0004527">
    <property type="term" value="F:exonuclease activity"/>
    <property type="evidence" value="ECO:0007669"/>
    <property type="project" value="UniProtKB-KW"/>
</dbReference>
<keyword evidence="2" id="KW-0540">Nuclease</keyword>
<keyword evidence="2" id="KW-0269">Exonuclease</keyword>
<dbReference type="STRING" id="85701.BM1374166_00527"/>
<evidence type="ECO:0000313" key="3">
    <source>
        <dbReference type="Proteomes" id="UP000229839"/>
    </source>
</evidence>